<protein>
    <submittedName>
        <fullName evidence="2">Glycosyl transferase family 2</fullName>
    </submittedName>
</protein>
<gene>
    <name evidence="2" type="ordered locus">M1627_1036</name>
</gene>
<dbReference type="PANTHER" id="PTHR22916:SF3">
    <property type="entry name" value="UDP-GLCNAC:BETAGAL BETA-1,3-N-ACETYLGLUCOSAMINYLTRANSFERASE-LIKE PROTEIN 1"/>
    <property type="match status" value="1"/>
</dbReference>
<dbReference type="SUPFAM" id="SSF53448">
    <property type="entry name" value="Nucleotide-diphospho-sugar transferases"/>
    <property type="match status" value="1"/>
</dbReference>
<evidence type="ECO:0000259" key="1">
    <source>
        <dbReference type="Pfam" id="PF00535"/>
    </source>
</evidence>
<evidence type="ECO:0000313" key="3">
    <source>
        <dbReference type="Proteomes" id="UP000002307"/>
    </source>
</evidence>
<keyword evidence="2" id="KW-0808">Transferase</keyword>
<dbReference type="AlphaFoldDB" id="C3N4M9"/>
<sequence length="359" mass="42426">MAAKIFIIKKEKGKIAMSSSNSSFKLTVIIHAYNRKNFLSDAIQSVARQTLDKKNYEIIIIAPFDDFKENLIMNGFKYKFMLRNLNYTYGKTIIDGIKDSEGDYVAILEDDDMFHEKRLEYIYHILRKNNYPKNVYIHNNAYPIDKYGRLINSKKILRKFSPPELDKFIETRANNLFGTFNTHIPNFFMNNLSSIIIDKEIILKRKELLEKIDTAIDSLFFINAVELKSLIYNIPERLTYIRLHDNNLSHITEKLNYKTKLMKLQKFIEKYEKAAELIYNEKYENEFASKLSLITFLYANFIKAITYNDTSIKMEDIIKYIKAKQELKIEKSLINILSLFLISKIPFSIRKYLLSFVTF</sequence>
<feature type="domain" description="Glycosyltransferase 2-like" evidence="1">
    <location>
        <begin position="27"/>
        <end position="131"/>
    </location>
</feature>
<organism evidence="2 3">
    <name type="scientific">Saccharolobus islandicus (strain M.16.27)</name>
    <name type="common">Sulfolobus islandicus</name>
    <dbReference type="NCBI Taxonomy" id="427318"/>
    <lineage>
        <taxon>Archaea</taxon>
        <taxon>Thermoproteota</taxon>
        <taxon>Thermoprotei</taxon>
        <taxon>Sulfolobales</taxon>
        <taxon>Sulfolobaceae</taxon>
        <taxon>Saccharolobus</taxon>
    </lineage>
</organism>
<dbReference type="EMBL" id="CP001401">
    <property type="protein sequence ID" value="ACP54954.1"/>
    <property type="molecule type" value="Genomic_DNA"/>
</dbReference>
<accession>C3N4M9</accession>
<dbReference type="HOGENOM" id="CLU_055387_2_0_2"/>
<dbReference type="Gene3D" id="3.90.550.10">
    <property type="entry name" value="Spore Coat Polysaccharide Biosynthesis Protein SpsA, Chain A"/>
    <property type="match status" value="1"/>
</dbReference>
<reference evidence="2 3" key="1">
    <citation type="journal article" date="2009" name="Proc. Natl. Acad. Sci. U.S.A.">
        <title>Biogeography of the Sulfolobus islandicus pan-genome.</title>
        <authorList>
            <person name="Reno M.L."/>
            <person name="Held N.L."/>
            <person name="Fields C.J."/>
            <person name="Burke P.V."/>
            <person name="Whitaker R.J."/>
        </authorList>
    </citation>
    <scope>NUCLEOTIDE SEQUENCE [LARGE SCALE GENOMIC DNA]</scope>
    <source>
        <strain evidence="2 3">M.16.27</strain>
    </source>
</reference>
<dbReference type="GO" id="GO:0016758">
    <property type="term" value="F:hexosyltransferase activity"/>
    <property type="evidence" value="ECO:0007669"/>
    <property type="project" value="UniProtKB-ARBA"/>
</dbReference>
<dbReference type="Proteomes" id="UP000002307">
    <property type="component" value="Chromosome"/>
</dbReference>
<dbReference type="Pfam" id="PF00535">
    <property type="entry name" value="Glycos_transf_2"/>
    <property type="match status" value="1"/>
</dbReference>
<dbReference type="CDD" id="cd00761">
    <property type="entry name" value="Glyco_tranf_GTA_type"/>
    <property type="match status" value="1"/>
</dbReference>
<dbReference type="CAZy" id="GT2">
    <property type="family name" value="Glycosyltransferase Family 2"/>
</dbReference>
<evidence type="ECO:0000313" key="2">
    <source>
        <dbReference type="EMBL" id="ACP54954.1"/>
    </source>
</evidence>
<dbReference type="KEGG" id="sim:M1627_1036"/>
<dbReference type="InterPro" id="IPR001173">
    <property type="entry name" value="Glyco_trans_2-like"/>
</dbReference>
<dbReference type="PANTHER" id="PTHR22916">
    <property type="entry name" value="GLYCOSYLTRANSFERASE"/>
    <property type="match status" value="1"/>
</dbReference>
<dbReference type="InterPro" id="IPR029044">
    <property type="entry name" value="Nucleotide-diphossugar_trans"/>
</dbReference>
<name>C3N4M9_SACI3</name>
<dbReference type="GeneID" id="7812399"/>
<dbReference type="RefSeq" id="WP_012718720.1">
    <property type="nucleotide sequence ID" value="NC_012632.1"/>
</dbReference>
<proteinExistence type="predicted"/>